<name>A0ACB8Z297_ARCLA</name>
<protein>
    <submittedName>
        <fullName evidence="1">Uncharacterized protein</fullName>
    </submittedName>
</protein>
<comment type="caution">
    <text evidence="1">The sequence shown here is derived from an EMBL/GenBank/DDBJ whole genome shotgun (WGS) entry which is preliminary data.</text>
</comment>
<evidence type="ECO:0000313" key="1">
    <source>
        <dbReference type="EMBL" id="KAI3691703.1"/>
    </source>
</evidence>
<proteinExistence type="predicted"/>
<evidence type="ECO:0000313" key="2">
    <source>
        <dbReference type="Proteomes" id="UP001055879"/>
    </source>
</evidence>
<reference evidence="1 2" key="2">
    <citation type="journal article" date="2022" name="Mol. Ecol. Resour.">
        <title>The genomes of chicory, endive, great burdock and yacon provide insights into Asteraceae paleo-polyploidization history and plant inulin production.</title>
        <authorList>
            <person name="Fan W."/>
            <person name="Wang S."/>
            <person name="Wang H."/>
            <person name="Wang A."/>
            <person name="Jiang F."/>
            <person name="Liu H."/>
            <person name="Zhao H."/>
            <person name="Xu D."/>
            <person name="Zhang Y."/>
        </authorList>
    </citation>
    <scope>NUCLEOTIDE SEQUENCE [LARGE SCALE GENOMIC DNA]</scope>
    <source>
        <strain evidence="2">cv. Niubang</strain>
    </source>
</reference>
<gene>
    <name evidence="1" type="ORF">L6452_31505</name>
</gene>
<organism evidence="1 2">
    <name type="scientific">Arctium lappa</name>
    <name type="common">Greater burdock</name>
    <name type="synonym">Lappa major</name>
    <dbReference type="NCBI Taxonomy" id="4217"/>
    <lineage>
        <taxon>Eukaryota</taxon>
        <taxon>Viridiplantae</taxon>
        <taxon>Streptophyta</taxon>
        <taxon>Embryophyta</taxon>
        <taxon>Tracheophyta</taxon>
        <taxon>Spermatophyta</taxon>
        <taxon>Magnoliopsida</taxon>
        <taxon>eudicotyledons</taxon>
        <taxon>Gunneridae</taxon>
        <taxon>Pentapetalae</taxon>
        <taxon>asterids</taxon>
        <taxon>campanulids</taxon>
        <taxon>Asterales</taxon>
        <taxon>Asteraceae</taxon>
        <taxon>Carduoideae</taxon>
        <taxon>Cardueae</taxon>
        <taxon>Arctiinae</taxon>
        <taxon>Arctium</taxon>
    </lineage>
</organism>
<reference evidence="2" key="1">
    <citation type="journal article" date="2022" name="Mol. Ecol. Resour.">
        <title>The genomes of chicory, endive, great burdock and yacon provide insights into Asteraceae palaeo-polyploidization history and plant inulin production.</title>
        <authorList>
            <person name="Fan W."/>
            <person name="Wang S."/>
            <person name="Wang H."/>
            <person name="Wang A."/>
            <person name="Jiang F."/>
            <person name="Liu H."/>
            <person name="Zhao H."/>
            <person name="Xu D."/>
            <person name="Zhang Y."/>
        </authorList>
    </citation>
    <scope>NUCLEOTIDE SEQUENCE [LARGE SCALE GENOMIC DNA]</scope>
    <source>
        <strain evidence="2">cv. Niubang</strain>
    </source>
</reference>
<keyword evidence="2" id="KW-1185">Reference proteome</keyword>
<accession>A0ACB8Z297</accession>
<sequence>MLSSIFCGSSLLPNLVLQPKIKLTRLSPSEPMLRLYCRGSIFSDRNISRRITDAKDASPAFLLAVSVIQGCSQALQLFVCRFLNYFLKSKLVELQEAEQKPLKESERLEKEIVEVQEMKITTILHNFHS</sequence>
<dbReference type="EMBL" id="CM042057">
    <property type="protein sequence ID" value="KAI3691703.1"/>
    <property type="molecule type" value="Genomic_DNA"/>
</dbReference>
<dbReference type="Proteomes" id="UP001055879">
    <property type="component" value="Linkage Group LG11"/>
</dbReference>